<evidence type="ECO:0000313" key="3">
    <source>
        <dbReference type="Proteomes" id="UP001558613"/>
    </source>
</evidence>
<keyword evidence="3" id="KW-1185">Reference proteome</keyword>
<gene>
    <name evidence="2" type="ORF">QQF64_004328</name>
</gene>
<dbReference type="Proteomes" id="UP001558613">
    <property type="component" value="Unassembled WGS sequence"/>
</dbReference>
<organism evidence="2 3">
    <name type="scientific">Cirrhinus molitorella</name>
    <name type="common">mud carp</name>
    <dbReference type="NCBI Taxonomy" id="172907"/>
    <lineage>
        <taxon>Eukaryota</taxon>
        <taxon>Metazoa</taxon>
        <taxon>Chordata</taxon>
        <taxon>Craniata</taxon>
        <taxon>Vertebrata</taxon>
        <taxon>Euteleostomi</taxon>
        <taxon>Actinopterygii</taxon>
        <taxon>Neopterygii</taxon>
        <taxon>Teleostei</taxon>
        <taxon>Ostariophysi</taxon>
        <taxon>Cypriniformes</taxon>
        <taxon>Cyprinidae</taxon>
        <taxon>Labeoninae</taxon>
        <taxon>Labeonini</taxon>
        <taxon>Cirrhinus</taxon>
    </lineage>
</organism>
<comment type="caution">
    <text evidence="2">The sequence shown here is derived from an EMBL/GenBank/DDBJ whole genome shotgun (WGS) entry which is preliminary data.</text>
</comment>
<feature type="region of interest" description="Disordered" evidence="1">
    <location>
        <begin position="1"/>
        <end position="26"/>
    </location>
</feature>
<proteinExistence type="predicted"/>
<protein>
    <submittedName>
        <fullName evidence="2">Uncharacterized protein</fullName>
    </submittedName>
</protein>
<evidence type="ECO:0000256" key="1">
    <source>
        <dbReference type="SAM" id="MobiDB-lite"/>
    </source>
</evidence>
<accession>A0ABR3MJS2</accession>
<reference evidence="2 3" key="1">
    <citation type="submission" date="2023-09" db="EMBL/GenBank/DDBJ databases">
        <authorList>
            <person name="Wang M."/>
        </authorList>
    </citation>
    <scope>NUCLEOTIDE SEQUENCE [LARGE SCALE GENOMIC DNA]</scope>
    <source>
        <strain evidence="2">GT-2023</strain>
        <tissue evidence="2">Liver</tissue>
    </source>
</reference>
<evidence type="ECO:0000313" key="2">
    <source>
        <dbReference type="EMBL" id="KAL1263973.1"/>
    </source>
</evidence>
<sequence length="95" mass="10757">MTPVVPTDAGGLAITRGGGGTRESGRKISRWDRIIQISVRDWQRRQGFKGGDLGENCICIYLVYNVVWYLALDLGRACWVSRAHRLRGRYLYATL</sequence>
<dbReference type="EMBL" id="JAYMGO010000012">
    <property type="protein sequence ID" value="KAL1263973.1"/>
    <property type="molecule type" value="Genomic_DNA"/>
</dbReference>
<name>A0ABR3MJS2_9TELE</name>